<evidence type="ECO:0000313" key="3">
    <source>
        <dbReference type="Proteomes" id="UP000189981"/>
    </source>
</evidence>
<dbReference type="EMBL" id="FUYR01000001">
    <property type="protein sequence ID" value="SKB48244.1"/>
    <property type="molecule type" value="Genomic_DNA"/>
</dbReference>
<accession>A0A1T5BLU2</accession>
<reference evidence="3" key="1">
    <citation type="submission" date="2017-02" db="EMBL/GenBank/DDBJ databases">
        <authorList>
            <person name="Varghese N."/>
            <person name="Submissions S."/>
        </authorList>
    </citation>
    <scope>NUCLEOTIDE SEQUENCE [LARGE SCALE GENOMIC DNA]</scope>
    <source>
        <strain evidence="3">DSM 22385</strain>
    </source>
</reference>
<dbReference type="Pfam" id="PF10029">
    <property type="entry name" value="DUF2271"/>
    <property type="match status" value="1"/>
</dbReference>
<dbReference type="InterPro" id="IPR014469">
    <property type="entry name" value="DUF2271"/>
</dbReference>
<name>A0A1T5BLU2_9SPHI</name>
<proteinExistence type="predicted"/>
<keyword evidence="3" id="KW-1185">Reference proteome</keyword>
<evidence type="ECO:0000256" key="1">
    <source>
        <dbReference type="SAM" id="SignalP"/>
    </source>
</evidence>
<sequence length="163" mass="18513">MNSLFKITLAFALLICSSVFAFAQKPGTKKYKCMVQMTNYVGEEAYIVVSLINPKGAYEKTIYMMATDKEWYKDLEEWHKFQKKKPVNISAITGASVAGGDRAIKVFEIEDSKIDKGYTLRFEVAVEDKEYHVKDLEVPLTKANVSGKIDGKGYIRYVRMSPN</sequence>
<protein>
    <recommendedName>
        <fullName evidence="4">Flagellin biosynthesis protein FlgD</fullName>
    </recommendedName>
</protein>
<dbReference type="Proteomes" id="UP000189981">
    <property type="component" value="Unassembled WGS sequence"/>
</dbReference>
<gene>
    <name evidence="2" type="ORF">SAMN05661099_1612</name>
</gene>
<feature type="signal peptide" evidence="1">
    <location>
        <begin position="1"/>
        <end position="21"/>
    </location>
</feature>
<keyword evidence="1" id="KW-0732">Signal</keyword>
<evidence type="ECO:0008006" key="4">
    <source>
        <dbReference type="Google" id="ProtNLM"/>
    </source>
</evidence>
<dbReference type="AlphaFoldDB" id="A0A1T5BLU2"/>
<evidence type="ECO:0000313" key="2">
    <source>
        <dbReference type="EMBL" id="SKB48244.1"/>
    </source>
</evidence>
<dbReference type="RefSeq" id="WP_079702066.1">
    <property type="nucleotide sequence ID" value="NZ_FUYR01000001.1"/>
</dbReference>
<feature type="chain" id="PRO_5012368884" description="Flagellin biosynthesis protein FlgD" evidence="1">
    <location>
        <begin position="22"/>
        <end position="163"/>
    </location>
</feature>
<dbReference type="OrthoDB" id="1430845at2"/>
<organism evidence="2 3">
    <name type="scientific">Daejeonella lutea</name>
    <dbReference type="NCBI Taxonomy" id="572036"/>
    <lineage>
        <taxon>Bacteria</taxon>
        <taxon>Pseudomonadati</taxon>
        <taxon>Bacteroidota</taxon>
        <taxon>Sphingobacteriia</taxon>
        <taxon>Sphingobacteriales</taxon>
        <taxon>Sphingobacteriaceae</taxon>
        <taxon>Daejeonella</taxon>
    </lineage>
</organism>
<dbReference type="STRING" id="572036.SAMN05661099_1612"/>